<evidence type="ECO:0000313" key="2">
    <source>
        <dbReference type="EMBL" id="TNN70190.1"/>
    </source>
</evidence>
<feature type="compositionally biased region" description="Basic and acidic residues" evidence="1">
    <location>
        <begin position="25"/>
        <end position="53"/>
    </location>
</feature>
<keyword evidence="3" id="KW-1185">Reference proteome</keyword>
<comment type="caution">
    <text evidence="2">The sequence shown here is derived from an EMBL/GenBank/DDBJ whole genome shotgun (WGS) entry which is preliminary data.</text>
</comment>
<gene>
    <name evidence="2" type="ORF">EYF80_019561</name>
</gene>
<dbReference type="Proteomes" id="UP000314294">
    <property type="component" value="Unassembled WGS sequence"/>
</dbReference>
<proteinExistence type="predicted"/>
<evidence type="ECO:0000313" key="3">
    <source>
        <dbReference type="Proteomes" id="UP000314294"/>
    </source>
</evidence>
<dbReference type="AlphaFoldDB" id="A0A4Z2HXB9"/>
<sequence length="79" mass="8540">MSEAVRGAGWRKTTSLRDTLGGAGPEDRNGELGDRAQERKSQGDRGLEKRALGDRGGAGQYGDRVRVTRGGQNRRGTRN</sequence>
<name>A0A4Z2HXB9_9TELE</name>
<dbReference type="EMBL" id="SRLO01000166">
    <property type="protein sequence ID" value="TNN70190.1"/>
    <property type="molecule type" value="Genomic_DNA"/>
</dbReference>
<protein>
    <submittedName>
        <fullName evidence="2">Uncharacterized protein</fullName>
    </submittedName>
</protein>
<organism evidence="2 3">
    <name type="scientific">Liparis tanakae</name>
    <name type="common">Tanaka's snailfish</name>
    <dbReference type="NCBI Taxonomy" id="230148"/>
    <lineage>
        <taxon>Eukaryota</taxon>
        <taxon>Metazoa</taxon>
        <taxon>Chordata</taxon>
        <taxon>Craniata</taxon>
        <taxon>Vertebrata</taxon>
        <taxon>Euteleostomi</taxon>
        <taxon>Actinopterygii</taxon>
        <taxon>Neopterygii</taxon>
        <taxon>Teleostei</taxon>
        <taxon>Neoteleostei</taxon>
        <taxon>Acanthomorphata</taxon>
        <taxon>Eupercaria</taxon>
        <taxon>Perciformes</taxon>
        <taxon>Cottioidei</taxon>
        <taxon>Cottales</taxon>
        <taxon>Liparidae</taxon>
        <taxon>Liparis</taxon>
    </lineage>
</organism>
<reference evidence="2 3" key="1">
    <citation type="submission" date="2019-03" db="EMBL/GenBank/DDBJ databases">
        <title>First draft genome of Liparis tanakae, snailfish: a comprehensive survey of snailfish specific genes.</title>
        <authorList>
            <person name="Kim W."/>
            <person name="Song I."/>
            <person name="Jeong J.-H."/>
            <person name="Kim D."/>
            <person name="Kim S."/>
            <person name="Ryu S."/>
            <person name="Song J.Y."/>
            <person name="Lee S.K."/>
        </authorList>
    </citation>
    <scope>NUCLEOTIDE SEQUENCE [LARGE SCALE GENOMIC DNA]</scope>
    <source>
        <tissue evidence="2">Muscle</tissue>
    </source>
</reference>
<accession>A0A4Z2HXB9</accession>
<feature type="region of interest" description="Disordered" evidence="1">
    <location>
        <begin position="1"/>
        <end position="79"/>
    </location>
</feature>
<evidence type="ECO:0000256" key="1">
    <source>
        <dbReference type="SAM" id="MobiDB-lite"/>
    </source>
</evidence>